<reference evidence="1" key="1">
    <citation type="submission" date="2021-01" db="EMBL/GenBank/DDBJ databases">
        <authorList>
            <person name="Corre E."/>
            <person name="Pelletier E."/>
            <person name="Niang G."/>
            <person name="Scheremetjew M."/>
            <person name="Finn R."/>
            <person name="Kale V."/>
            <person name="Holt S."/>
            <person name="Cochrane G."/>
            <person name="Meng A."/>
            <person name="Brown T."/>
            <person name="Cohen L."/>
        </authorList>
    </citation>
    <scope>NUCLEOTIDE SEQUENCE</scope>
    <source>
        <strain evidence="1">CCMP3105</strain>
    </source>
</reference>
<accession>A0A7S4QY86</accession>
<organism evidence="1">
    <name type="scientific">Alexandrium monilatum</name>
    <dbReference type="NCBI Taxonomy" id="311494"/>
    <lineage>
        <taxon>Eukaryota</taxon>
        <taxon>Sar</taxon>
        <taxon>Alveolata</taxon>
        <taxon>Dinophyceae</taxon>
        <taxon>Gonyaulacales</taxon>
        <taxon>Pyrocystaceae</taxon>
        <taxon>Alexandrium</taxon>
    </lineage>
</organism>
<sequence>MALVRSFRRCAEKAPDVFMQFGLEQQFRFISHPGVMVVSKLLEMRTIARMRANFTQENIEKMKAFDPELARKAQIAYDHKLPVNFQQLELIEESLPRLLEEKKQLETLRADVAKLPAGGPYELPKGADVSACRPIPGQKDIAGTLGELADIKYPGMIQEVSEDVKQIPGKK</sequence>
<dbReference type="EMBL" id="HBNR01039639">
    <property type="protein sequence ID" value="CAE4597632.1"/>
    <property type="molecule type" value="Transcribed_RNA"/>
</dbReference>
<protein>
    <submittedName>
        <fullName evidence="1">Uncharacterized protein</fullName>
    </submittedName>
</protein>
<name>A0A7S4QY86_9DINO</name>
<dbReference type="AlphaFoldDB" id="A0A7S4QY86"/>
<gene>
    <name evidence="1" type="ORF">AMON00008_LOCUS27443</name>
</gene>
<proteinExistence type="predicted"/>
<evidence type="ECO:0000313" key="1">
    <source>
        <dbReference type="EMBL" id="CAE4597632.1"/>
    </source>
</evidence>